<dbReference type="AlphaFoldDB" id="A0A917TLN6"/>
<dbReference type="EMBL" id="BMLG01000004">
    <property type="protein sequence ID" value="GGM27944.1"/>
    <property type="molecule type" value="Genomic_DNA"/>
</dbReference>
<dbReference type="PANTHER" id="PTHR13696">
    <property type="entry name" value="P-LOOP CONTAINING NUCLEOSIDE TRIPHOSPHATE HYDROLASE"/>
    <property type="match status" value="1"/>
</dbReference>
<reference evidence="2" key="1">
    <citation type="journal article" date="2014" name="Int. J. Syst. Evol. Microbiol.">
        <title>Complete genome sequence of Corynebacterium casei LMG S-19264T (=DSM 44701T), isolated from a smear-ripened cheese.</title>
        <authorList>
            <consortium name="US DOE Joint Genome Institute (JGI-PGF)"/>
            <person name="Walter F."/>
            <person name="Albersmeier A."/>
            <person name="Kalinowski J."/>
            <person name="Ruckert C."/>
        </authorList>
    </citation>
    <scope>NUCLEOTIDE SEQUENCE</scope>
    <source>
        <strain evidence="2">CGMCC 1.6333</strain>
    </source>
</reference>
<evidence type="ECO:0000259" key="1">
    <source>
        <dbReference type="Pfam" id="PF13614"/>
    </source>
</evidence>
<organism evidence="2 3">
    <name type="scientific">Paraliobacillus quinghaiensis</name>
    <dbReference type="NCBI Taxonomy" id="470815"/>
    <lineage>
        <taxon>Bacteria</taxon>
        <taxon>Bacillati</taxon>
        <taxon>Bacillota</taxon>
        <taxon>Bacilli</taxon>
        <taxon>Bacillales</taxon>
        <taxon>Bacillaceae</taxon>
        <taxon>Paraliobacillus</taxon>
    </lineage>
</organism>
<dbReference type="PANTHER" id="PTHR13696:SF99">
    <property type="entry name" value="COBYRINIC ACID AC-DIAMIDE SYNTHASE"/>
    <property type="match status" value="1"/>
</dbReference>
<protein>
    <submittedName>
        <fullName evidence="2">Cobyrinic acid a,c-diamide synthase</fullName>
    </submittedName>
</protein>
<dbReference type="InterPro" id="IPR025669">
    <property type="entry name" value="AAA_dom"/>
</dbReference>
<accession>A0A917TLN6</accession>
<feature type="domain" description="AAA" evidence="1">
    <location>
        <begin position="6"/>
        <end position="227"/>
    </location>
</feature>
<evidence type="ECO:0000313" key="3">
    <source>
        <dbReference type="Proteomes" id="UP000618460"/>
    </source>
</evidence>
<evidence type="ECO:0000313" key="2">
    <source>
        <dbReference type="EMBL" id="GGM27944.1"/>
    </source>
</evidence>
<proteinExistence type="predicted"/>
<dbReference type="Pfam" id="PF13614">
    <property type="entry name" value="AAA_31"/>
    <property type="match status" value="1"/>
</dbReference>
<name>A0A917TLN6_9BACI</name>
<sequence>MATKAHVISIINWKGGVGKTTFTHHIATGLQHLDSAVLDKYLNRQTPPKVLLIDMDAQCNLSVSCLHENNFEKFISEVEEHNKGIKILFKEFLHKGELAEINPEDYILKNAVRKNNQKLYENIDLIPSHPDLIYTDMEIAAYTKTDFNTHLVGSDMYKFRILNNIIGHYRNHYDFIFIDCPPNLNFISQNALYTSDYYLIPTILDTLSSYGIQSIRKKVNELNSTFKSRDKHYTETKLLGIIPNNITENKKKPINTQMTVLGTLNRAFPKLVFGEYLTRGDGIPQASAHAYPVFAFEKSNSNARKQSEHIRKIIVELLERMKGAN</sequence>
<dbReference type="CDD" id="cd02042">
    <property type="entry name" value="ParAB_family"/>
    <property type="match status" value="1"/>
</dbReference>
<dbReference type="SUPFAM" id="SSF52540">
    <property type="entry name" value="P-loop containing nucleoside triphosphate hydrolases"/>
    <property type="match status" value="1"/>
</dbReference>
<comment type="caution">
    <text evidence="2">The sequence shown here is derived from an EMBL/GenBank/DDBJ whole genome shotgun (WGS) entry which is preliminary data.</text>
</comment>
<dbReference type="InterPro" id="IPR027417">
    <property type="entry name" value="P-loop_NTPase"/>
</dbReference>
<dbReference type="RefSeq" id="WP_117153724.1">
    <property type="nucleotide sequence ID" value="NZ_BMLG01000004.1"/>
</dbReference>
<reference evidence="2" key="2">
    <citation type="submission" date="2020-09" db="EMBL/GenBank/DDBJ databases">
        <authorList>
            <person name="Sun Q."/>
            <person name="Zhou Y."/>
        </authorList>
    </citation>
    <scope>NUCLEOTIDE SEQUENCE</scope>
    <source>
        <strain evidence="2">CGMCC 1.6333</strain>
    </source>
</reference>
<dbReference type="Gene3D" id="3.40.50.300">
    <property type="entry name" value="P-loop containing nucleotide triphosphate hydrolases"/>
    <property type="match status" value="1"/>
</dbReference>
<gene>
    <name evidence="2" type="ORF">GCM10011351_12300</name>
</gene>
<dbReference type="InterPro" id="IPR050678">
    <property type="entry name" value="DNA_Partitioning_ATPase"/>
</dbReference>
<keyword evidence="3" id="KW-1185">Reference proteome</keyword>
<dbReference type="OrthoDB" id="9791162at2"/>
<dbReference type="Proteomes" id="UP000618460">
    <property type="component" value="Unassembled WGS sequence"/>
</dbReference>